<evidence type="ECO:0000313" key="3">
    <source>
        <dbReference type="Proteomes" id="UP000325096"/>
    </source>
</evidence>
<dbReference type="AlphaFoldDB" id="A0A5C2LJT9"/>
<dbReference type="Pfam" id="PF13714">
    <property type="entry name" value="PEP_mutase"/>
    <property type="match status" value="1"/>
</dbReference>
<organism evidence="2 3">
    <name type="scientific">Klebsiella pneumoniae</name>
    <dbReference type="NCBI Taxonomy" id="573"/>
    <lineage>
        <taxon>Bacteria</taxon>
        <taxon>Pseudomonadati</taxon>
        <taxon>Pseudomonadota</taxon>
        <taxon>Gammaproteobacteria</taxon>
        <taxon>Enterobacterales</taxon>
        <taxon>Enterobacteriaceae</taxon>
        <taxon>Klebsiella/Raoultella group</taxon>
        <taxon>Klebsiella</taxon>
        <taxon>Klebsiella pneumoniae complex</taxon>
    </lineage>
</organism>
<sequence length="266" mass="29237">MDFNALHQQNQPLLLANVWDASSAQAAQQAGYQALGSSSAAIAAMLGYEDGEEMSFDELFYVVSRIKTVSELPLSVDLEAGYGATTSHIIDNIRRLAHLGVSGINLEDSHVVDSTRRLDDAERFAVKLQEITRACPGLFVNVRTDTFLLNVQDALVQTLYRGQLYAKHGACGFFVPCVTRAEDITAIVHHVPLPLNVMCMPELADFSTLSTLGVKRISMGNFIYAATQARLKDLLCQVQTQHSFSGVFDHENYRQHAVRYLVSGAA</sequence>
<reference evidence="2 3" key="1">
    <citation type="submission" date="2019-08" db="EMBL/GenBank/DDBJ databases">
        <title>Emergence of NDM-5-producing hypervirulent Klebsiella pneumoniae from clinical infections.</title>
        <authorList>
            <person name="Shen Z."/>
            <person name="Zhang H."/>
            <person name="Li M."/>
        </authorList>
    </citation>
    <scope>NUCLEOTIDE SEQUENCE [LARGE SCALE GENOMIC DNA]</scope>
    <source>
        <strain evidence="2 3">RJ18-06</strain>
    </source>
</reference>
<dbReference type="PANTHER" id="PTHR42905">
    <property type="entry name" value="PHOSPHOENOLPYRUVATE CARBOXYLASE"/>
    <property type="match status" value="1"/>
</dbReference>
<gene>
    <name evidence="2" type="ORF">FZ929_17100</name>
</gene>
<dbReference type="InterPro" id="IPR040442">
    <property type="entry name" value="Pyrv_kinase-like_dom_sf"/>
</dbReference>
<dbReference type="Gene3D" id="3.20.20.60">
    <property type="entry name" value="Phosphoenolpyruvate-binding domains"/>
    <property type="match status" value="1"/>
</dbReference>
<evidence type="ECO:0000313" key="2">
    <source>
        <dbReference type="EMBL" id="QEP91773.1"/>
    </source>
</evidence>
<keyword evidence="1" id="KW-0479">Metal-binding</keyword>
<keyword evidence="2" id="KW-0670">Pyruvate</keyword>
<dbReference type="Proteomes" id="UP000325096">
    <property type="component" value="Chromosome"/>
</dbReference>
<dbReference type="GO" id="GO:0016829">
    <property type="term" value="F:lyase activity"/>
    <property type="evidence" value="ECO:0007669"/>
    <property type="project" value="UniProtKB-KW"/>
</dbReference>
<proteinExistence type="predicted"/>
<name>A0A5C2LJT9_KLEPN</name>
<dbReference type="EMBL" id="CP043669">
    <property type="protein sequence ID" value="QEP91773.1"/>
    <property type="molecule type" value="Genomic_DNA"/>
</dbReference>
<dbReference type="CDD" id="cd00377">
    <property type="entry name" value="ICL_PEPM"/>
    <property type="match status" value="1"/>
</dbReference>
<keyword evidence="2" id="KW-0456">Lyase</keyword>
<dbReference type="InterPro" id="IPR015813">
    <property type="entry name" value="Pyrv/PenolPyrv_kinase-like_dom"/>
</dbReference>
<dbReference type="SUPFAM" id="SSF51621">
    <property type="entry name" value="Phosphoenolpyruvate/pyruvate domain"/>
    <property type="match status" value="1"/>
</dbReference>
<dbReference type="InterPro" id="IPR039556">
    <property type="entry name" value="ICL/PEPM"/>
</dbReference>
<dbReference type="GO" id="GO:0046872">
    <property type="term" value="F:metal ion binding"/>
    <property type="evidence" value="ECO:0007669"/>
    <property type="project" value="UniProtKB-KW"/>
</dbReference>
<dbReference type="PANTHER" id="PTHR42905:SF16">
    <property type="entry name" value="CARBOXYPHOSPHONOENOLPYRUVATE PHOSPHONOMUTASE-LIKE PROTEIN (AFU_ORTHOLOGUE AFUA_5G07230)"/>
    <property type="match status" value="1"/>
</dbReference>
<protein>
    <submittedName>
        <fullName evidence="2">Isocitrate lyase/phosphoenolpyruvate mutase family protein</fullName>
    </submittedName>
</protein>
<accession>A0A5C2LJT9</accession>
<evidence type="ECO:0000256" key="1">
    <source>
        <dbReference type="ARBA" id="ARBA00022723"/>
    </source>
</evidence>